<feature type="domain" description="Response regulatory" evidence="2">
    <location>
        <begin position="4"/>
        <end position="118"/>
    </location>
</feature>
<dbReference type="PANTHER" id="PTHR43228">
    <property type="entry name" value="TWO-COMPONENT RESPONSE REGULATOR"/>
    <property type="match status" value="1"/>
</dbReference>
<evidence type="ECO:0000313" key="3">
    <source>
        <dbReference type="EMBL" id="GER70620.1"/>
    </source>
</evidence>
<dbReference type="GO" id="GO:0000160">
    <property type="term" value="P:phosphorelay signal transduction system"/>
    <property type="evidence" value="ECO:0007669"/>
    <property type="project" value="InterPro"/>
</dbReference>
<dbReference type="InterPro" id="IPR052048">
    <property type="entry name" value="ST_Response_Regulator"/>
</dbReference>
<name>A0A5J4JJ91_9BACI</name>
<sequence length="118" mass="13229">MKKNVLLVDDSMFMRMKLRALLERHGYQVVAEASDGLEAVERYTAYRPDIVLLDITMPHMDGVAALKELMKIDENANVVMCTALGQKSLMLEALQSGAKDFIVKPFFDNLIPVLENLG</sequence>
<evidence type="ECO:0000259" key="2">
    <source>
        <dbReference type="PROSITE" id="PS50110"/>
    </source>
</evidence>
<dbReference type="PROSITE" id="PS50110">
    <property type="entry name" value="RESPONSE_REGULATORY"/>
    <property type="match status" value="1"/>
</dbReference>
<dbReference type="Proteomes" id="UP000391919">
    <property type="component" value="Unassembled WGS sequence"/>
</dbReference>
<reference evidence="3 4" key="1">
    <citation type="submission" date="2019-09" db="EMBL/GenBank/DDBJ databases">
        <title>Draft genome sequence of Bacillus sp. JC-7.</title>
        <authorList>
            <person name="Tanaka N."/>
            <person name="Shiwa Y."/>
            <person name="Fujita N."/>
            <person name="Tanasupawat S."/>
        </authorList>
    </citation>
    <scope>NUCLEOTIDE SEQUENCE [LARGE SCALE GENOMIC DNA]</scope>
    <source>
        <strain evidence="3 4">JC-7</strain>
    </source>
</reference>
<feature type="modified residue" description="4-aspartylphosphate" evidence="1">
    <location>
        <position position="54"/>
    </location>
</feature>
<dbReference type="AlphaFoldDB" id="A0A5J4JJ91"/>
<dbReference type="InterPro" id="IPR001789">
    <property type="entry name" value="Sig_transdc_resp-reg_receiver"/>
</dbReference>
<keyword evidence="1" id="KW-0597">Phosphoprotein</keyword>
<evidence type="ECO:0000313" key="4">
    <source>
        <dbReference type="Proteomes" id="UP000391919"/>
    </source>
</evidence>
<dbReference type="SMART" id="SM00448">
    <property type="entry name" value="REC"/>
    <property type="match status" value="1"/>
</dbReference>
<gene>
    <name evidence="3" type="primary">cheY_2</name>
    <name evidence="3" type="ORF">BpJC7_19230</name>
</gene>
<dbReference type="PANTHER" id="PTHR43228:SF1">
    <property type="entry name" value="TWO-COMPONENT RESPONSE REGULATOR ARR22"/>
    <property type="match status" value="1"/>
</dbReference>
<dbReference type="Pfam" id="PF00072">
    <property type="entry name" value="Response_reg"/>
    <property type="match status" value="1"/>
</dbReference>
<dbReference type="EMBL" id="BKZQ01000023">
    <property type="protein sequence ID" value="GER70620.1"/>
    <property type="molecule type" value="Genomic_DNA"/>
</dbReference>
<protein>
    <submittedName>
        <fullName evidence="3">Chemotaxis protein CheY</fullName>
    </submittedName>
</protein>
<dbReference type="InterPro" id="IPR011006">
    <property type="entry name" value="CheY-like_superfamily"/>
</dbReference>
<accession>A0A5J4JJ91</accession>
<dbReference type="SUPFAM" id="SSF52172">
    <property type="entry name" value="CheY-like"/>
    <property type="match status" value="1"/>
</dbReference>
<keyword evidence="4" id="KW-1185">Reference proteome</keyword>
<comment type="caution">
    <text evidence="3">The sequence shown here is derived from an EMBL/GenBank/DDBJ whole genome shotgun (WGS) entry which is preliminary data.</text>
</comment>
<organism evidence="3 4">
    <name type="scientific">Weizmannia acidilactici</name>
    <dbReference type="NCBI Taxonomy" id="2607726"/>
    <lineage>
        <taxon>Bacteria</taxon>
        <taxon>Bacillati</taxon>
        <taxon>Bacillota</taxon>
        <taxon>Bacilli</taxon>
        <taxon>Bacillales</taxon>
        <taxon>Bacillaceae</taxon>
        <taxon>Heyndrickxia</taxon>
    </lineage>
</organism>
<dbReference type="RefSeq" id="WP_151697650.1">
    <property type="nucleotide sequence ID" value="NZ_BKZP01000010.1"/>
</dbReference>
<proteinExistence type="predicted"/>
<dbReference type="Gene3D" id="3.40.50.2300">
    <property type="match status" value="1"/>
</dbReference>
<evidence type="ECO:0000256" key="1">
    <source>
        <dbReference type="PROSITE-ProRule" id="PRU00169"/>
    </source>
</evidence>